<dbReference type="Gene3D" id="1.10.10.10">
    <property type="entry name" value="Winged helix-like DNA-binding domain superfamily/Winged helix DNA-binding domain"/>
    <property type="match status" value="1"/>
</dbReference>
<protein>
    <recommendedName>
        <fullName evidence="4">HTH gntR-type domain-containing protein</fullName>
    </recommendedName>
</protein>
<dbReference type="PANTHER" id="PTHR30146">
    <property type="entry name" value="LACI-RELATED TRANSCRIPTIONAL REPRESSOR"/>
    <property type="match status" value="1"/>
</dbReference>
<dbReference type="PANTHER" id="PTHR30146:SF24">
    <property type="entry name" value="XYLOSE OPERON REGULATORY PROTEIN"/>
    <property type="match status" value="1"/>
</dbReference>
<evidence type="ECO:0000256" key="1">
    <source>
        <dbReference type="ARBA" id="ARBA00023015"/>
    </source>
</evidence>
<evidence type="ECO:0000313" key="5">
    <source>
        <dbReference type="EMBL" id="MPM35645.1"/>
    </source>
</evidence>
<gene>
    <name evidence="5" type="ORF">SDC9_82238</name>
</gene>
<dbReference type="InterPro" id="IPR036390">
    <property type="entry name" value="WH_DNA-bd_sf"/>
</dbReference>
<dbReference type="EMBL" id="VSSQ01007349">
    <property type="protein sequence ID" value="MPM35645.1"/>
    <property type="molecule type" value="Genomic_DNA"/>
</dbReference>
<proteinExistence type="predicted"/>
<evidence type="ECO:0000259" key="4">
    <source>
        <dbReference type="PROSITE" id="PS50949"/>
    </source>
</evidence>
<organism evidence="5">
    <name type="scientific">bioreactor metagenome</name>
    <dbReference type="NCBI Taxonomy" id="1076179"/>
    <lineage>
        <taxon>unclassified sequences</taxon>
        <taxon>metagenomes</taxon>
        <taxon>ecological metagenomes</taxon>
    </lineage>
</organism>
<sequence>MRTVVKKRPLYQELRNRIAQDIANTRYPVGSELPSLSEMSAMYAVSPGTVGHVITILADEGLIKCRRGRRPRVLPAGNVHRNFRIAVLLDCHDRDCIHDYADGPWAWTLHQEILRRLLEDHNPALNLSYRYDWENHLDNIDGVVALEAYRERLHAPDKLLAYNIPCIRIASFLPEMPQSNTIALDYSRSMRQIATYFLANGVRDFFINDIDPPQPELADHGSRFSELNHPLEEHGIPPESCTHFYASLMEFTIEHRTAIRNYFQTHPEPIGALLAGDLRARQFIEIALECGRVLKKDVFTVGASGLPEYAMASPALSSLDIPFADMANRAIDMLYDMIRHKTMSCANVSLPVKFHPRET</sequence>
<dbReference type="InterPro" id="IPR046335">
    <property type="entry name" value="LacI/GalR-like_sensor"/>
</dbReference>
<dbReference type="GO" id="GO:0000976">
    <property type="term" value="F:transcription cis-regulatory region binding"/>
    <property type="evidence" value="ECO:0007669"/>
    <property type="project" value="TreeGrafter"/>
</dbReference>
<dbReference type="InterPro" id="IPR000524">
    <property type="entry name" value="Tscrpt_reg_HTH_GntR"/>
</dbReference>
<dbReference type="Pfam" id="PF00392">
    <property type="entry name" value="GntR"/>
    <property type="match status" value="1"/>
</dbReference>
<dbReference type="SMART" id="SM00345">
    <property type="entry name" value="HTH_GNTR"/>
    <property type="match status" value="1"/>
</dbReference>
<accession>A0A644Z416</accession>
<comment type="caution">
    <text evidence="5">The sequence shown here is derived from an EMBL/GenBank/DDBJ whole genome shotgun (WGS) entry which is preliminary data.</text>
</comment>
<keyword evidence="2" id="KW-0238">DNA-binding</keyword>
<dbReference type="PROSITE" id="PS50949">
    <property type="entry name" value="HTH_GNTR"/>
    <property type="match status" value="1"/>
</dbReference>
<dbReference type="InterPro" id="IPR028082">
    <property type="entry name" value="Peripla_BP_I"/>
</dbReference>
<dbReference type="CDD" id="cd07377">
    <property type="entry name" value="WHTH_GntR"/>
    <property type="match status" value="1"/>
</dbReference>
<dbReference type="SUPFAM" id="SSF46785">
    <property type="entry name" value="Winged helix' DNA-binding domain"/>
    <property type="match status" value="1"/>
</dbReference>
<dbReference type="Gene3D" id="3.40.50.2300">
    <property type="match status" value="2"/>
</dbReference>
<dbReference type="SUPFAM" id="SSF53822">
    <property type="entry name" value="Periplasmic binding protein-like I"/>
    <property type="match status" value="1"/>
</dbReference>
<dbReference type="AlphaFoldDB" id="A0A644Z416"/>
<keyword evidence="1" id="KW-0805">Transcription regulation</keyword>
<dbReference type="InterPro" id="IPR036388">
    <property type="entry name" value="WH-like_DNA-bd_sf"/>
</dbReference>
<reference evidence="5" key="1">
    <citation type="submission" date="2019-08" db="EMBL/GenBank/DDBJ databases">
        <authorList>
            <person name="Kucharzyk K."/>
            <person name="Murdoch R.W."/>
            <person name="Higgins S."/>
            <person name="Loffler F."/>
        </authorList>
    </citation>
    <scope>NUCLEOTIDE SEQUENCE</scope>
</reference>
<feature type="domain" description="HTH gntR-type" evidence="4">
    <location>
        <begin position="8"/>
        <end position="76"/>
    </location>
</feature>
<dbReference type="Pfam" id="PF13377">
    <property type="entry name" value="Peripla_BP_3"/>
    <property type="match status" value="1"/>
</dbReference>
<evidence type="ECO:0000256" key="3">
    <source>
        <dbReference type="ARBA" id="ARBA00023163"/>
    </source>
</evidence>
<evidence type="ECO:0000256" key="2">
    <source>
        <dbReference type="ARBA" id="ARBA00023125"/>
    </source>
</evidence>
<name>A0A644Z416_9ZZZZ</name>
<keyword evidence="3" id="KW-0804">Transcription</keyword>
<dbReference type="GO" id="GO:0003700">
    <property type="term" value="F:DNA-binding transcription factor activity"/>
    <property type="evidence" value="ECO:0007669"/>
    <property type="project" value="InterPro"/>
</dbReference>